<accession>A0A0F9VLG7</accession>
<dbReference type="PANTHER" id="PTHR23090:SF9">
    <property type="entry name" value="GLUTAMINE-DEPENDENT NAD(+) SYNTHETASE"/>
    <property type="match status" value="1"/>
</dbReference>
<dbReference type="InterPro" id="IPR022310">
    <property type="entry name" value="NAD/GMP_synthase"/>
</dbReference>
<feature type="domain" description="NAD/GMP synthase" evidence="6">
    <location>
        <begin position="12"/>
        <end position="250"/>
    </location>
</feature>
<dbReference type="PANTHER" id="PTHR23090">
    <property type="entry name" value="NH 3 /GLUTAMINE-DEPENDENT NAD + SYNTHETASE"/>
    <property type="match status" value="1"/>
</dbReference>
<dbReference type="CDD" id="cd00553">
    <property type="entry name" value="NAD_synthase"/>
    <property type="match status" value="1"/>
</dbReference>
<keyword evidence="4" id="KW-0067">ATP-binding</keyword>
<dbReference type="EMBL" id="LAZR01000495">
    <property type="protein sequence ID" value="KKN66643.1"/>
    <property type="molecule type" value="Genomic_DNA"/>
</dbReference>
<dbReference type="InterPro" id="IPR014729">
    <property type="entry name" value="Rossmann-like_a/b/a_fold"/>
</dbReference>
<dbReference type="SUPFAM" id="SSF52402">
    <property type="entry name" value="Adenine nucleotide alpha hydrolases-like"/>
    <property type="match status" value="1"/>
</dbReference>
<dbReference type="GO" id="GO:0005737">
    <property type="term" value="C:cytoplasm"/>
    <property type="evidence" value="ECO:0007669"/>
    <property type="project" value="InterPro"/>
</dbReference>
<dbReference type="InterPro" id="IPR003694">
    <property type="entry name" value="NAD_synthase"/>
</dbReference>
<keyword evidence="3" id="KW-0547">Nucleotide-binding</keyword>
<organism evidence="7">
    <name type="scientific">marine sediment metagenome</name>
    <dbReference type="NCBI Taxonomy" id="412755"/>
    <lineage>
        <taxon>unclassified sequences</taxon>
        <taxon>metagenomes</taxon>
        <taxon>ecological metagenomes</taxon>
    </lineage>
</organism>
<keyword evidence="5" id="KW-0520">NAD</keyword>
<dbReference type="UniPathway" id="UPA00253"/>
<evidence type="ECO:0000256" key="2">
    <source>
        <dbReference type="ARBA" id="ARBA00022598"/>
    </source>
</evidence>
<evidence type="ECO:0000256" key="5">
    <source>
        <dbReference type="ARBA" id="ARBA00023027"/>
    </source>
</evidence>
<dbReference type="NCBIfam" id="TIGR00552">
    <property type="entry name" value="nadE"/>
    <property type="match status" value="1"/>
</dbReference>
<reference evidence="7" key="1">
    <citation type="journal article" date="2015" name="Nature">
        <title>Complex archaea that bridge the gap between prokaryotes and eukaryotes.</title>
        <authorList>
            <person name="Spang A."/>
            <person name="Saw J.H."/>
            <person name="Jorgensen S.L."/>
            <person name="Zaremba-Niedzwiedzka K."/>
            <person name="Martijn J."/>
            <person name="Lind A.E."/>
            <person name="van Eijk R."/>
            <person name="Schleper C."/>
            <person name="Guy L."/>
            <person name="Ettema T.J."/>
        </authorList>
    </citation>
    <scope>NUCLEOTIDE SEQUENCE</scope>
</reference>
<dbReference type="AlphaFoldDB" id="A0A0F9VLG7"/>
<keyword evidence="2" id="KW-0436">Ligase</keyword>
<evidence type="ECO:0000256" key="3">
    <source>
        <dbReference type="ARBA" id="ARBA00022741"/>
    </source>
</evidence>
<dbReference type="GO" id="GO:0005524">
    <property type="term" value="F:ATP binding"/>
    <property type="evidence" value="ECO:0007669"/>
    <property type="project" value="UniProtKB-KW"/>
</dbReference>
<protein>
    <recommendedName>
        <fullName evidence="6">NAD/GMP synthase domain-containing protein</fullName>
    </recommendedName>
</protein>
<dbReference type="GO" id="GO:0003952">
    <property type="term" value="F:NAD+ synthase (glutamine-hydrolyzing) activity"/>
    <property type="evidence" value="ECO:0007669"/>
    <property type="project" value="InterPro"/>
</dbReference>
<evidence type="ECO:0000256" key="1">
    <source>
        <dbReference type="ARBA" id="ARBA00004790"/>
    </source>
</evidence>
<evidence type="ECO:0000313" key="7">
    <source>
        <dbReference type="EMBL" id="KKN66643.1"/>
    </source>
</evidence>
<comment type="caution">
    <text evidence="7">The sequence shown here is derived from an EMBL/GenBank/DDBJ whole genome shotgun (WGS) entry which is preliminary data.</text>
</comment>
<name>A0A0F9VLG7_9ZZZZ</name>
<dbReference type="GO" id="GO:0004359">
    <property type="term" value="F:glutaminase activity"/>
    <property type="evidence" value="ECO:0007669"/>
    <property type="project" value="InterPro"/>
</dbReference>
<comment type="pathway">
    <text evidence="1">Cofactor biosynthesis; NAD(+) biosynthesis.</text>
</comment>
<proteinExistence type="predicted"/>
<dbReference type="Gene3D" id="3.40.50.620">
    <property type="entry name" value="HUPs"/>
    <property type="match status" value="1"/>
</dbReference>
<evidence type="ECO:0000256" key="4">
    <source>
        <dbReference type="ARBA" id="ARBA00022840"/>
    </source>
</evidence>
<sequence>MAILNLEKTEKHIVDWIKNYAESAGIKTLVVGLSGGVDSALVALLCKKTGLPTICVNMPCHSSNSAYDRANDFAKEFNLDMMKVNLSYVHESVYRQIASTSYEFPTISKEGLNNPIAVGGLRSCLRAPVLSYLALVSKGIIMGTGNRSEDHLTRYFQKFGDGCVDICPIADLFKGEVYELFAYTAGLEIASRRLARRPPPPTPPTSGELIATGSPAAAAIYNAIPTADLWGPDAGHEDEDELGISYDEIEWADRQNTSTGTAWSKDKIGVPIVTDKGDPTRHRAWQSYTGRQREVIAKMHAIEKATRHKYNPNLPVCQVRKENGLVR</sequence>
<dbReference type="Pfam" id="PF02540">
    <property type="entry name" value="NAD_synthase"/>
    <property type="match status" value="1"/>
</dbReference>
<evidence type="ECO:0000259" key="6">
    <source>
        <dbReference type="Pfam" id="PF02540"/>
    </source>
</evidence>
<gene>
    <name evidence="7" type="ORF">LCGC14_0469780</name>
</gene>
<dbReference type="GO" id="GO:0009435">
    <property type="term" value="P:NAD+ biosynthetic process"/>
    <property type="evidence" value="ECO:0007669"/>
    <property type="project" value="UniProtKB-UniPathway"/>
</dbReference>